<evidence type="ECO:0000256" key="1">
    <source>
        <dbReference type="SAM" id="Phobius"/>
    </source>
</evidence>
<keyword evidence="1" id="KW-1133">Transmembrane helix</keyword>
<proteinExistence type="predicted"/>
<dbReference type="EMBL" id="JAUSVX010000008">
    <property type="protein sequence ID" value="MDQ0471360.1"/>
    <property type="molecule type" value="Genomic_DNA"/>
</dbReference>
<feature type="transmembrane region" description="Helical" evidence="1">
    <location>
        <begin position="12"/>
        <end position="30"/>
    </location>
</feature>
<keyword evidence="1" id="KW-0472">Membrane</keyword>
<dbReference type="RefSeq" id="WP_307276329.1">
    <property type="nucleotide sequence ID" value="NZ_JAUSVX010000008.1"/>
</dbReference>
<name>A0ABU0JCN3_9HYPH</name>
<evidence type="ECO:0000313" key="2">
    <source>
        <dbReference type="EMBL" id="MDQ0471360.1"/>
    </source>
</evidence>
<reference evidence="2 3" key="1">
    <citation type="submission" date="2023-07" db="EMBL/GenBank/DDBJ databases">
        <title>Genomic Encyclopedia of Type Strains, Phase IV (KMG-IV): sequencing the most valuable type-strain genomes for metagenomic binning, comparative biology and taxonomic classification.</title>
        <authorList>
            <person name="Goeker M."/>
        </authorList>
    </citation>
    <scope>NUCLEOTIDE SEQUENCE [LARGE SCALE GENOMIC DNA]</scope>
    <source>
        <strain evidence="2 3">DSM 19619</strain>
    </source>
</reference>
<evidence type="ECO:0000313" key="3">
    <source>
        <dbReference type="Proteomes" id="UP001242480"/>
    </source>
</evidence>
<gene>
    <name evidence="2" type="ORF">QO011_004383</name>
</gene>
<organism evidence="2 3">
    <name type="scientific">Labrys wisconsinensis</name>
    <dbReference type="NCBI Taxonomy" id="425677"/>
    <lineage>
        <taxon>Bacteria</taxon>
        <taxon>Pseudomonadati</taxon>
        <taxon>Pseudomonadota</taxon>
        <taxon>Alphaproteobacteria</taxon>
        <taxon>Hyphomicrobiales</taxon>
        <taxon>Xanthobacteraceae</taxon>
        <taxon>Labrys</taxon>
    </lineage>
</organism>
<feature type="transmembrane region" description="Helical" evidence="1">
    <location>
        <begin position="42"/>
        <end position="59"/>
    </location>
</feature>
<sequence length="96" mass="10536">MRRGNDDPLPAVLVLAIVLVGFGGLVALDARTGLVSRAWLPLFWGAVLLAAILIQVRAWKARASRVAMRKIEARSLYGLLPERLREWLFPSGSVGE</sequence>
<protein>
    <submittedName>
        <fullName evidence="2">Uncharacterized protein</fullName>
    </submittedName>
</protein>
<dbReference type="Proteomes" id="UP001242480">
    <property type="component" value="Unassembled WGS sequence"/>
</dbReference>
<keyword evidence="3" id="KW-1185">Reference proteome</keyword>
<accession>A0ABU0JCN3</accession>
<keyword evidence="1" id="KW-0812">Transmembrane</keyword>
<comment type="caution">
    <text evidence="2">The sequence shown here is derived from an EMBL/GenBank/DDBJ whole genome shotgun (WGS) entry which is preliminary data.</text>
</comment>